<organism evidence="2 3">
    <name type="scientific">Lithospermum erythrorhizon</name>
    <name type="common">Purple gromwell</name>
    <name type="synonym">Lithospermum officinale var. erythrorhizon</name>
    <dbReference type="NCBI Taxonomy" id="34254"/>
    <lineage>
        <taxon>Eukaryota</taxon>
        <taxon>Viridiplantae</taxon>
        <taxon>Streptophyta</taxon>
        <taxon>Embryophyta</taxon>
        <taxon>Tracheophyta</taxon>
        <taxon>Spermatophyta</taxon>
        <taxon>Magnoliopsida</taxon>
        <taxon>eudicotyledons</taxon>
        <taxon>Gunneridae</taxon>
        <taxon>Pentapetalae</taxon>
        <taxon>asterids</taxon>
        <taxon>lamiids</taxon>
        <taxon>Boraginales</taxon>
        <taxon>Boraginaceae</taxon>
        <taxon>Boraginoideae</taxon>
        <taxon>Lithospermeae</taxon>
        <taxon>Lithospermum</taxon>
    </lineage>
</organism>
<gene>
    <name evidence="2" type="ORF">LIER_27880</name>
</gene>
<protein>
    <submittedName>
        <fullName evidence="2">Uncharacterized protein</fullName>
    </submittedName>
</protein>
<evidence type="ECO:0000313" key="3">
    <source>
        <dbReference type="Proteomes" id="UP001454036"/>
    </source>
</evidence>
<name>A0AAV3RHQ1_LITER</name>
<comment type="caution">
    <text evidence="2">The sequence shown here is derived from an EMBL/GenBank/DDBJ whole genome shotgun (WGS) entry which is preliminary data.</text>
</comment>
<sequence>MDENGSLDKNSPPGRYRSLDENLALDKYRLLDKNRPLDPRFICQLFPSLWDTRPSPYMCLYLDKRVFAYLVLSHIKDMSGGSSQEIPPNSTPLTSAPSQQDVVPSRKPDSPVTPLSIRPPSSSTMDSPHGRLTPPTSQSPGSSQAGESSDKPGDTPTIIQESLPVAFLDEDLNNFRRYFSISSFIEMRLPLEGDRVFEPLVDPSHTEGDLTPGWTAMYIKSLCYGARFPFYPFVNDALIAVNHPPGQIRPLGG</sequence>
<dbReference type="AlphaFoldDB" id="A0AAV3RHQ1"/>
<dbReference type="Proteomes" id="UP001454036">
    <property type="component" value="Unassembled WGS sequence"/>
</dbReference>
<evidence type="ECO:0000256" key="1">
    <source>
        <dbReference type="SAM" id="MobiDB-lite"/>
    </source>
</evidence>
<accession>A0AAV3RHQ1</accession>
<feature type="compositionally biased region" description="Low complexity" evidence="1">
    <location>
        <begin position="133"/>
        <end position="144"/>
    </location>
</feature>
<keyword evidence="3" id="KW-1185">Reference proteome</keyword>
<dbReference type="EMBL" id="BAABME010009106">
    <property type="protein sequence ID" value="GAA0174498.1"/>
    <property type="molecule type" value="Genomic_DNA"/>
</dbReference>
<feature type="compositionally biased region" description="Polar residues" evidence="1">
    <location>
        <begin position="80"/>
        <end position="102"/>
    </location>
</feature>
<proteinExistence type="predicted"/>
<reference evidence="2 3" key="1">
    <citation type="submission" date="2024-01" db="EMBL/GenBank/DDBJ databases">
        <title>The complete chloroplast genome sequence of Lithospermum erythrorhizon: insights into the phylogenetic relationship among Boraginaceae species and the maternal lineages of purple gromwells.</title>
        <authorList>
            <person name="Okada T."/>
            <person name="Watanabe K."/>
        </authorList>
    </citation>
    <scope>NUCLEOTIDE SEQUENCE [LARGE SCALE GENOMIC DNA]</scope>
</reference>
<feature type="region of interest" description="Disordered" evidence="1">
    <location>
        <begin position="79"/>
        <end position="157"/>
    </location>
</feature>
<evidence type="ECO:0000313" key="2">
    <source>
        <dbReference type="EMBL" id="GAA0174498.1"/>
    </source>
</evidence>